<feature type="compositionally biased region" description="Polar residues" evidence="1">
    <location>
        <begin position="65"/>
        <end position="76"/>
    </location>
</feature>
<accession>A0A6J7WM16</accession>
<name>A0A6J7WM16_9CAUD</name>
<evidence type="ECO:0000313" key="2">
    <source>
        <dbReference type="EMBL" id="CAB5217675.1"/>
    </source>
</evidence>
<evidence type="ECO:0000256" key="1">
    <source>
        <dbReference type="SAM" id="MobiDB-lite"/>
    </source>
</evidence>
<dbReference type="EMBL" id="LR798252">
    <property type="protein sequence ID" value="CAB5217675.1"/>
    <property type="molecule type" value="Genomic_DNA"/>
</dbReference>
<feature type="compositionally biased region" description="Basic and acidic residues" evidence="1">
    <location>
        <begin position="48"/>
        <end position="64"/>
    </location>
</feature>
<reference evidence="2" key="1">
    <citation type="submission" date="2020-05" db="EMBL/GenBank/DDBJ databases">
        <authorList>
            <person name="Chiriac C."/>
            <person name="Salcher M."/>
            <person name="Ghai R."/>
            <person name="Kavagutti S V."/>
        </authorList>
    </citation>
    <scope>NUCLEOTIDE SEQUENCE</scope>
</reference>
<protein>
    <submittedName>
        <fullName evidence="2">Uncharacterized protein</fullName>
    </submittedName>
</protein>
<proteinExistence type="predicted"/>
<sequence>MNADETKRCAKCWRYLPLSEFGHDGRTRDNLTYRCNDCRTIVPIDDTNSSKDATEPADRNDRAETITTTPHQHGEH</sequence>
<organism evidence="2">
    <name type="scientific">uncultured Caudovirales phage</name>
    <dbReference type="NCBI Taxonomy" id="2100421"/>
    <lineage>
        <taxon>Viruses</taxon>
        <taxon>Duplodnaviria</taxon>
        <taxon>Heunggongvirae</taxon>
        <taxon>Uroviricota</taxon>
        <taxon>Caudoviricetes</taxon>
        <taxon>Peduoviridae</taxon>
        <taxon>Maltschvirus</taxon>
        <taxon>Maltschvirus maltsch</taxon>
    </lineage>
</organism>
<gene>
    <name evidence="2" type="ORF">UFOVP209_3</name>
</gene>
<feature type="region of interest" description="Disordered" evidence="1">
    <location>
        <begin position="43"/>
        <end position="76"/>
    </location>
</feature>